<evidence type="ECO:0000259" key="7">
    <source>
        <dbReference type="Pfam" id="PF02826"/>
    </source>
</evidence>
<dbReference type="Gene3D" id="3.30.1370.170">
    <property type="match status" value="1"/>
</dbReference>
<dbReference type="Proteomes" id="UP000469421">
    <property type="component" value="Unassembled WGS sequence"/>
</dbReference>
<comment type="caution">
    <text evidence="5">Lacks conserved residue(s) required for the propagation of feature annotation.</text>
</comment>
<dbReference type="EMBL" id="WIRE01000001">
    <property type="protein sequence ID" value="MQX53835.1"/>
    <property type="molecule type" value="Genomic_DNA"/>
</dbReference>
<organism evidence="8 9">
    <name type="scientific">Alcanivorax sediminis</name>
    <dbReference type="NCBI Taxonomy" id="2663008"/>
    <lineage>
        <taxon>Bacteria</taxon>
        <taxon>Pseudomonadati</taxon>
        <taxon>Pseudomonadota</taxon>
        <taxon>Gammaproteobacteria</taxon>
        <taxon>Oceanospirillales</taxon>
        <taxon>Alcanivoracaceae</taxon>
        <taxon>Alcanivorax</taxon>
    </lineage>
</organism>
<dbReference type="InterPro" id="IPR006140">
    <property type="entry name" value="D-isomer_DH_NAD-bd"/>
</dbReference>
<evidence type="ECO:0000259" key="6">
    <source>
        <dbReference type="Pfam" id="PF00389"/>
    </source>
</evidence>
<dbReference type="Gene3D" id="3.40.50.720">
    <property type="entry name" value="NAD(P)-binding Rossmann-like Domain"/>
    <property type="match status" value="2"/>
</dbReference>
<name>A0A6N7LXJ6_9GAMM</name>
<dbReference type="InterPro" id="IPR020921">
    <property type="entry name" value="Erythronate-4-P_DHase"/>
</dbReference>
<reference evidence="8 9" key="1">
    <citation type="submission" date="2019-10" db="EMBL/GenBank/DDBJ databases">
        <title>Alcanivorax sp.PA15-N-34 draft genome sequence.</title>
        <authorList>
            <person name="Liao X."/>
            <person name="Shao Z."/>
        </authorList>
    </citation>
    <scope>NUCLEOTIDE SEQUENCE [LARGE SCALE GENOMIC DNA]</scope>
    <source>
        <strain evidence="8 9">PA15-N-34</strain>
    </source>
</reference>
<dbReference type="GO" id="GO:0008615">
    <property type="term" value="P:pyridoxine biosynthetic process"/>
    <property type="evidence" value="ECO:0007669"/>
    <property type="project" value="UniProtKB-UniRule"/>
</dbReference>
<dbReference type="HAMAP" id="MF_01825">
    <property type="entry name" value="PdxB"/>
    <property type="match status" value="1"/>
</dbReference>
<comment type="function">
    <text evidence="5">Catalyzes the oxidation of erythronate-4-phosphate to 3-hydroxy-2-oxo-4-phosphonooxybutanoate.</text>
</comment>
<evidence type="ECO:0000256" key="4">
    <source>
        <dbReference type="ARBA" id="ARBA00023096"/>
    </source>
</evidence>
<feature type="binding site" evidence="5">
    <location>
        <position position="257"/>
    </location>
    <ligand>
        <name>NAD(+)</name>
        <dbReference type="ChEBI" id="CHEBI:57540"/>
    </ligand>
</feature>
<dbReference type="Pfam" id="PF00389">
    <property type="entry name" value="2-Hacid_dh"/>
    <property type="match status" value="1"/>
</dbReference>
<comment type="subcellular location">
    <subcellularLocation>
        <location evidence="5">Cytoplasm</location>
    </subcellularLocation>
</comment>
<keyword evidence="1 5" id="KW-0963">Cytoplasm</keyword>
<dbReference type="PROSITE" id="PS00065">
    <property type="entry name" value="D_2_HYDROXYACID_DH_1"/>
    <property type="match status" value="1"/>
</dbReference>
<dbReference type="InterPro" id="IPR006139">
    <property type="entry name" value="D-isomer_2_OHA_DH_cat_dom"/>
</dbReference>
<comment type="pathway">
    <text evidence="5">Cofactor biosynthesis; pyridoxine 5'-phosphate biosynthesis; pyridoxine 5'-phosphate from D-erythrose 4-phosphate: step 2/5.</text>
</comment>
<comment type="subunit">
    <text evidence="5">Homodimer.</text>
</comment>
<keyword evidence="9" id="KW-1185">Reference proteome</keyword>
<proteinExistence type="inferred from homology"/>
<feature type="domain" description="D-isomer specific 2-hydroxyacid dehydrogenase NAD-binding" evidence="7">
    <location>
        <begin position="108"/>
        <end position="256"/>
    </location>
</feature>
<comment type="caution">
    <text evidence="8">The sequence shown here is derived from an EMBL/GenBank/DDBJ whole genome shotgun (WGS) entry which is preliminary data.</text>
</comment>
<feature type="active site" evidence="5">
    <location>
        <position position="237"/>
    </location>
</feature>
<sequence>MKIIADANMPGLELFSRQGTVVKVDGRSIDPATVKDADILLVRSVTRVDEALLADSAVRFVGSATIGTDHVDLEWLAKTGRHFAHAPGCNARAVAEYVLQALLLVCQRQGRSAATMSVAVIGMGNVGSRVARWLAALGLKVRACDPLLKEQGVETGFALEPVESVLDCDVISVHVPLTRNGPCPTWHLLDKNRLSVMGPEKILINTCRGPVVDNSALLALLKAGQGPASVLDVWEDEPRVPAELLDRVVLGSPHIAGYSAQGKENGTRMVYEAFCRWSGLAAPLPGTEEALPALRLDVTDEAGLLALLQTAYSLPEDFRRLQESLENADPAWAFDQLRKQYPFRQEMHRWDWQGTASEPFRAILNALFAPA</sequence>
<feature type="active site" evidence="5">
    <location>
        <position position="208"/>
    </location>
</feature>
<feature type="binding site" evidence="5">
    <location>
        <position position="145"/>
    </location>
    <ligand>
        <name>NAD(+)</name>
        <dbReference type="ChEBI" id="CHEBI:57540"/>
    </ligand>
</feature>
<evidence type="ECO:0000256" key="5">
    <source>
        <dbReference type="HAMAP-Rule" id="MF_01825"/>
    </source>
</evidence>
<dbReference type="InterPro" id="IPR036291">
    <property type="entry name" value="NAD(P)-bd_dom_sf"/>
</dbReference>
<comment type="similarity">
    <text evidence="5">Belongs to the D-isomer specific 2-hydroxyacid dehydrogenase family. PdxB subfamily.</text>
</comment>
<dbReference type="GO" id="GO:0051287">
    <property type="term" value="F:NAD binding"/>
    <property type="evidence" value="ECO:0007669"/>
    <property type="project" value="InterPro"/>
</dbReference>
<dbReference type="UniPathway" id="UPA00244">
    <property type="reaction ID" value="UER00310"/>
</dbReference>
<dbReference type="AlphaFoldDB" id="A0A6N7LXJ6"/>
<feature type="binding site" evidence="5">
    <location>
        <position position="258"/>
    </location>
    <ligand>
        <name>substrate</name>
    </ligand>
</feature>
<dbReference type="SUPFAM" id="SSF51735">
    <property type="entry name" value="NAD(P)-binding Rossmann-fold domains"/>
    <property type="match status" value="1"/>
</dbReference>
<feature type="binding site" evidence="5">
    <location>
        <position position="232"/>
    </location>
    <ligand>
        <name>NAD(+)</name>
        <dbReference type="ChEBI" id="CHEBI:57540"/>
    </ligand>
</feature>
<feature type="domain" description="D-isomer specific 2-hydroxyacid dehydrogenase catalytic" evidence="6">
    <location>
        <begin position="13"/>
        <end position="277"/>
    </location>
</feature>
<dbReference type="GO" id="GO:0016618">
    <property type="term" value="F:hydroxypyruvate reductase [NAD(P)H] activity"/>
    <property type="evidence" value="ECO:0007669"/>
    <property type="project" value="TreeGrafter"/>
</dbReference>
<evidence type="ECO:0000313" key="8">
    <source>
        <dbReference type="EMBL" id="MQX53835.1"/>
    </source>
</evidence>
<comment type="catalytic activity">
    <reaction evidence="5">
        <text>4-phospho-D-erythronate + NAD(+) = (R)-3-hydroxy-2-oxo-4-phosphooxybutanoate + NADH + H(+)</text>
        <dbReference type="Rhea" id="RHEA:18829"/>
        <dbReference type="ChEBI" id="CHEBI:15378"/>
        <dbReference type="ChEBI" id="CHEBI:57540"/>
        <dbReference type="ChEBI" id="CHEBI:57945"/>
        <dbReference type="ChEBI" id="CHEBI:58538"/>
        <dbReference type="ChEBI" id="CHEBI:58766"/>
        <dbReference type="EC" id="1.1.1.290"/>
    </reaction>
</comment>
<keyword evidence="4 5" id="KW-0664">Pyridoxine biosynthesis</keyword>
<dbReference type="CDD" id="cd12158">
    <property type="entry name" value="ErythrP_dh"/>
    <property type="match status" value="1"/>
</dbReference>
<dbReference type="GO" id="GO:0033711">
    <property type="term" value="F:4-phosphoerythronate dehydrogenase activity"/>
    <property type="evidence" value="ECO:0007669"/>
    <property type="project" value="UniProtKB-EC"/>
</dbReference>
<evidence type="ECO:0000256" key="1">
    <source>
        <dbReference type="ARBA" id="ARBA00022490"/>
    </source>
</evidence>
<dbReference type="GO" id="GO:0005829">
    <property type="term" value="C:cytosol"/>
    <property type="evidence" value="ECO:0007669"/>
    <property type="project" value="TreeGrafter"/>
</dbReference>
<gene>
    <name evidence="5" type="primary">pdxB</name>
    <name evidence="8" type="ORF">GFN93_11285</name>
</gene>
<feature type="active site" description="Proton donor" evidence="5">
    <location>
        <position position="254"/>
    </location>
</feature>
<dbReference type="EC" id="1.1.1.290" evidence="5"/>
<dbReference type="InterPro" id="IPR050223">
    <property type="entry name" value="D-isomer_2-hydroxyacid_DH"/>
</dbReference>
<feature type="binding site" evidence="5">
    <location>
        <position position="44"/>
    </location>
    <ligand>
        <name>substrate</name>
    </ligand>
</feature>
<dbReference type="Pfam" id="PF02826">
    <property type="entry name" value="2-Hacid_dh_C"/>
    <property type="match status" value="1"/>
</dbReference>
<dbReference type="SUPFAM" id="SSF52283">
    <property type="entry name" value="Formate/glycerate dehydrogenase catalytic domain-like"/>
    <property type="match status" value="1"/>
</dbReference>
<keyword evidence="3 5" id="KW-0520">NAD</keyword>
<evidence type="ECO:0000256" key="2">
    <source>
        <dbReference type="ARBA" id="ARBA00023002"/>
    </source>
</evidence>
<dbReference type="InterPro" id="IPR038251">
    <property type="entry name" value="PdxB_dimer_sf"/>
</dbReference>
<dbReference type="GO" id="GO:0030267">
    <property type="term" value="F:glyoxylate reductase (NADPH) activity"/>
    <property type="evidence" value="ECO:0007669"/>
    <property type="project" value="TreeGrafter"/>
</dbReference>
<dbReference type="RefSeq" id="WP_328594555.1">
    <property type="nucleotide sequence ID" value="NZ_WIRE01000001.1"/>
</dbReference>
<dbReference type="InterPro" id="IPR029752">
    <property type="entry name" value="D-isomer_DH_CS1"/>
</dbReference>
<accession>A0A6N7LXJ6</accession>
<dbReference type="PANTHER" id="PTHR10996">
    <property type="entry name" value="2-HYDROXYACID DEHYDROGENASE-RELATED"/>
    <property type="match status" value="1"/>
</dbReference>
<dbReference type="PANTHER" id="PTHR10996:SF178">
    <property type="entry name" value="2-HYDROXYACID DEHYDROGENASE YGL185C-RELATED"/>
    <property type="match status" value="1"/>
</dbReference>
<evidence type="ECO:0000313" key="9">
    <source>
        <dbReference type="Proteomes" id="UP000469421"/>
    </source>
</evidence>
<feature type="binding site" evidence="5">
    <location>
        <position position="65"/>
    </location>
    <ligand>
        <name>substrate</name>
    </ligand>
</feature>
<keyword evidence="2 5" id="KW-0560">Oxidoreductase</keyword>
<protein>
    <recommendedName>
        <fullName evidence="5">Erythronate-4-phosphate dehydrogenase</fullName>
        <ecNumber evidence="5">1.1.1.290</ecNumber>
    </recommendedName>
</protein>
<evidence type="ECO:0000256" key="3">
    <source>
        <dbReference type="ARBA" id="ARBA00023027"/>
    </source>
</evidence>